<evidence type="ECO:0008006" key="3">
    <source>
        <dbReference type="Google" id="ProtNLM"/>
    </source>
</evidence>
<dbReference type="EMBL" id="CP010904">
    <property type="protein sequence ID" value="AKJ65033.1"/>
    <property type="molecule type" value="Genomic_DNA"/>
</dbReference>
<name>A0A0G3EFC0_9BACT</name>
<dbReference type="Proteomes" id="UP000035268">
    <property type="component" value="Chromosome"/>
</dbReference>
<dbReference type="Pfam" id="PF11175">
    <property type="entry name" value="DUF2961"/>
    <property type="match status" value="1"/>
</dbReference>
<dbReference type="InterPro" id="IPR021345">
    <property type="entry name" value="DUF2961"/>
</dbReference>
<dbReference type="KEGG" id="vbl:L21SP4_01796"/>
<gene>
    <name evidence="1" type="ORF">L21SP4_01796</name>
</gene>
<protein>
    <recommendedName>
        <fullName evidence="3">DUF2961 domain-containing protein</fullName>
    </recommendedName>
</protein>
<keyword evidence="2" id="KW-1185">Reference proteome</keyword>
<proteinExistence type="predicted"/>
<dbReference type="Gene3D" id="2.60.120.1390">
    <property type="match status" value="2"/>
</dbReference>
<dbReference type="OrthoDB" id="2518538at2"/>
<evidence type="ECO:0000313" key="2">
    <source>
        <dbReference type="Proteomes" id="UP000035268"/>
    </source>
</evidence>
<evidence type="ECO:0000313" key="1">
    <source>
        <dbReference type="EMBL" id="AKJ65033.1"/>
    </source>
</evidence>
<accession>A0A0G3EFC0</accession>
<organism evidence="1 2">
    <name type="scientific">Kiritimatiella glycovorans</name>
    <dbReference type="NCBI Taxonomy" id="1307763"/>
    <lineage>
        <taxon>Bacteria</taxon>
        <taxon>Pseudomonadati</taxon>
        <taxon>Kiritimatiellota</taxon>
        <taxon>Kiritimatiellia</taxon>
        <taxon>Kiritimatiellales</taxon>
        <taxon>Kiritimatiellaceae</taxon>
        <taxon>Kiritimatiella</taxon>
    </lineage>
</organism>
<reference evidence="1 2" key="2">
    <citation type="journal article" date="2016" name="ISME J.">
        <title>Characterization of the first cultured representative of Verrucomicrobia subdivision 5 indicates the proposal of a novel phylum.</title>
        <authorList>
            <person name="Spring S."/>
            <person name="Bunk B."/>
            <person name="Sproer C."/>
            <person name="Schumann P."/>
            <person name="Rohde M."/>
            <person name="Tindall B.J."/>
            <person name="Klenk H.P."/>
        </authorList>
    </citation>
    <scope>NUCLEOTIDE SEQUENCE [LARGE SCALE GENOMIC DNA]</scope>
    <source>
        <strain evidence="1 2">L21-Fru-AB</strain>
    </source>
</reference>
<reference evidence="2" key="1">
    <citation type="submission" date="2015-02" db="EMBL/GenBank/DDBJ databases">
        <title>Description and complete genome sequence of the first cultured representative of the subdivision 5 of the Verrucomicrobia phylum.</title>
        <authorList>
            <person name="Spring S."/>
            <person name="Bunk B."/>
            <person name="Sproer C."/>
            <person name="Klenk H.-P."/>
        </authorList>
    </citation>
    <scope>NUCLEOTIDE SEQUENCE [LARGE SCALE GENOMIC DNA]</scope>
    <source>
        <strain evidence="2">L21-Fru-AB</strain>
    </source>
</reference>
<dbReference type="AlphaFoldDB" id="A0A0G3EFC0"/>
<dbReference type="PROSITE" id="PS51257">
    <property type="entry name" value="PROKAR_LIPOPROTEIN"/>
    <property type="match status" value="1"/>
</dbReference>
<dbReference type="Gene3D" id="2.60.120.260">
    <property type="entry name" value="Galactose-binding domain-like"/>
    <property type="match status" value="1"/>
</dbReference>
<dbReference type="RefSeq" id="WP_082116655.1">
    <property type="nucleotide sequence ID" value="NZ_CP010904.1"/>
</dbReference>
<sequence>MSKDLRSSMLKTALFSFVIAGLFLSAGCGSQEPQHRPYAEVVHEVLSSAAIDAPAQPCTTLESSVDPTGGNDDFNHFAGPAPDGWKLVADLEGPGVVTRFWMTGIQPDQEIRFLFGRERRPRIVLTRRKALEGEFPFTAPLANWEQSCLYSYVPIPYRQRLRIMVRDRGYSGRGFPRLFYQINHQSLDEAPDYPKELSAEDESALREVLERWKKGPAVSKEQEQVAAEVAPDRPLVLHLDAGPTKIDELVVEPDLSGFESATAAEAALSSLELRMTWDGASSPSVHVPLAAFFGSGWRRVRYESHWLGMEADRFICRFPMTYRSSAEIEVINRSGPVVPVQLACRRTVPDDGETARAYFHAVYRRSTPEDLGTPHTVLDAKGRGRYAGTMLYVDSRKDSWWILEGDETITLDGAARPQWRGTGLEDYFNGGWYYKYAAARPMHGLLMREPFRTVQYRFHGPDPVTFDESIRVQFERGPGHDSPGTMESVAYYYLDAPAPVPPPSGPDARPVPPGRYAEQTLMTSLINHEWLGDFEGAHDYLRAFMERHPDFEAMEMLELRELAYRIRRDGLAAHADELKAVIASGEGAVREQARQLKWFHADERRALLGVYANALTKVFLDGEQAARIDHPAVFHAWPVELDAGGHALAVESERTRRMPWVQLCLRTHAGNVTTQAGWKYADDVESGWTERGYDDSGWDVYAHRGVKGPPELPFITIAPNPWVGMQAGAVGIRVPAWKPDGKKVYLRHRFEISP</sequence>
<dbReference type="STRING" id="1307763.L21SP4_01796"/>